<feature type="compositionally biased region" description="Basic residues" evidence="1">
    <location>
        <begin position="1"/>
        <end position="11"/>
    </location>
</feature>
<sequence length="24" mass="2931">MQQGWQHRHSNGRYNETLSTSQWV</sequence>
<dbReference type="AlphaFoldDB" id="A0A0E9W0C1"/>
<proteinExistence type="predicted"/>
<accession>A0A0E9W0C1</accession>
<evidence type="ECO:0000256" key="1">
    <source>
        <dbReference type="SAM" id="MobiDB-lite"/>
    </source>
</evidence>
<evidence type="ECO:0000313" key="2">
    <source>
        <dbReference type="EMBL" id="JAH82928.1"/>
    </source>
</evidence>
<feature type="region of interest" description="Disordered" evidence="1">
    <location>
        <begin position="1"/>
        <end position="24"/>
    </location>
</feature>
<protein>
    <submittedName>
        <fullName evidence="2">Uncharacterized protein</fullName>
    </submittedName>
</protein>
<reference evidence="2" key="1">
    <citation type="submission" date="2014-11" db="EMBL/GenBank/DDBJ databases">
        <authorList>
            <person name="Amaro Gonzalez C."/>
        </authorList>
    </citation>
    <scope>NUCLEOTIDE SEQUENCE</scope>
</reference>
<dbReference type="EMBL" id="GBXM01025649">
    <property type="protein sequence ID" value="JAH82928.1"/>
    <property type="molecule type" value="Transcribed_RNA"/>
</dbReference>
<reference evidence="2" key="2">
    <citation type="journal article" date="2015" name="Fish Shellfish Immunol.">
        <title>Early steps in the European eel (Anguilla anguilla)-Vibrio vulnificus interaction in the gills: Role of the RtxA13 toxin.</title>
        <authorList>
            <person name="Callol A."/>
            <person name="Pajuelo D."/>
            <person name="Ebbesson L."/>
            <person name="Teles M."/>
            <person name="MacKenzie S."/>
            <person name="Amaro C."/>
        </authorList>
    </citation>
    <scope>NUCLEOTIDE SEQUENCE</scope>
</reference>
<feature type="compositionally biased region" description="Polar residues" evidence="1">
    <location>
        <begin position="12"/>
        <end position="24"/>
    </location>
</feature>
<name>A0A0E9W0C1_ANGAN</name>
<organism evidence="2">
    <name type="scientific">Anguilla anguilla</name>
    <name type="common">European freshwater eel</name>
    <name type="synonym">Muraena anguilla</name>
    <dbReference type="NCBI Taxonomy" id="7936"/>
    <lineage>
        <taxon>Eukaryota</taxon>
        <taxon>Metazoa</taxon>
        <taxon>Chordata</taxon>
        <taxon>Craniata</taxon>
        <taxon>Vertebrata</taxon>
        <taxon>Euteleostomi</taxon>
        <taxon>Actinopterygii</taxon>
        <taxon>Neopterygii</taxon>
        <taxon>Teleostei</taxon>
        <taxon>Anguilliformes</taxon>
        <taxon>Anguillidae</taxon>
        <taxon>Anguilla</taxon>
    </lineage>
</organism>